<evidence type="ECO:0000259" key="3">
    <source>
        <dbReference type="Pfam" id="PF25137"/>
    </source>
</evidence>
<dbReference type="AlphaFoldDB" id="A0A6B0GQ38"/>
<dbReference type="GO" id="GO:0046872">
    <property type="term" value="F:metal ion binding"/>
    <property type="evidence" value="ECO:0007669"/>
    <property type="project" value="InterPro"/>
</dbReference>
<comment type="caution">
    <text evidence="4">The sequence shown here is derived from an EMBL/GenBank/DDBJ whole genome shotgun (WGS) entry which is preliminary data.</text>
</comment>
<reference evidence="4 5" key="1">
    <citation type="submission" date="2019-12" db="EMBL/GenBank/DDBJ databases">
        <title>Halocatena pleomorpha gen. nov. sp. nov., an extremely halophilic archaeon of family Halobacteriaceae isolated from saltpan soil.</title>
        <authorList>
            <person name="Pal Y."/>
            <person name="Verma A."/>
            <person name="Krishnamurthi S."/>
            <person name="Kumar P."/>
        </authorList>
    </citation>
    <scope>NUCLEOTIDE SEQUENCE [LARGE SCALE GENOMIC DNA]</scope>
    <source>
        <strain evidence="4 5">JCM 16495</strain>
    </source>
</reference>
<dbReference type="RefSeq" id="WP_158205824.1">
    <property type="nucleotide sequence ID" value="NZ_WSZK01000030.1"/>
</dbReference>
<dbReference type="Pfam" id="PF25137">
    <property type="entry name" value="ADH_Fe_C"/>
    <property type="match status" value="1"/>
</dbReference>
<proteinExistence type="predicted"/>
<dbReference type="InterPro" id="IPR039697">
    <property type="entry name" value="Alcohol_dehydrogenase_Fe"/>
</dbReference>
<gene>
    <name evidence="4" type="ORF">GQS65_17045</name>
</gene>
<dbReference type="CDD" id="cd14866">
    <property type="entry name" value="Fe-ADH-like"/>
    <property type="match status" value="1"/>
</dbReference>
<accession>A0A6B0GQ38</accession>
<dbReference type="InterPro" id="IPR001670">
    <property type="entry name" value="ADH_Fe/GldA"/>
</dbReference>
<name>A0A6B0GQ38_9EURY</name>
<dbReference type="Proteomes" id="UP000451471">
    <property type="component" value="Unassembled WGS sequence"/>
</dbReference>
<dbReference type="Pfam" id="PF00465">
    <property type="entry name" value="Fe-ADH"/>
    <property type="match status" value="1"/>
</dbReference>
<sequence length="396" mass="40719">MDHVAPFDYENVAGRIAFGRGRTAELGDSVAEAGGERALVVCGSNVGANRDTMAPVESGLGDSLAGVFDGTTPDKDARAVTEGVAAMADHDADALVAVGGGSSIDVARAMRAVAVTGHDADEFRAYVAEHGTIPVPDASLPPLVAVPTTLAGADCSTGGSVTFYGDGDEETLSGGYGDPRLMPDAVVYDPVLFETTPTGALVGSAMNGFDKGLEALYSRHASPLTDAPAIRGLQLLTDALPGVTDPADESVLERVVAGIVLVQYPRATVDGGLLSLIHAFGHGLRGEGVQQGVAHAVMAPPALELLFESVDGRRDLLATALGVTDAENTASAVVDAVAAVRDGLGLPARLREVDEVERDALPTVARRVAEDQFVANAPEGFDPSREDLLDTLEATW</sequence>
<keyword evidence="5" id="KW-1185">Reference proteome</keyword>
<evidence type="ECO:0000256" key="1">
    <source>
        <dbReference type="ARBA" id="ARBA00023002"/>
    </source>
</evidence>
<dbReference type="PANTHER" id="PTHR11496">
    <property type="entry name" value="ALCOHOL DEHYDROGENASE"/>
    <property type="match status" value="1"/>
</dbReference>
<keyword evidence="1" id="KW-0560">Oxidoreductase</keyword>
<dbReference type="EMBL" id="WSZK01000030">
    <property type="protein sequence ID" value="MWG36171.1"/>
    <property type="molecule type" value="Genomic_DNA"/>
</dbReference>
<dbReference type="Gene3D" id="1.20.1090.10">
    <property type="entry name" value="Dehydroquinate synthase-like - alpha domain"/>
    <property type="match status" value="1"/>
</dbReference>
<dbReference type="OrthoDB" id="57329at2157"/>
<evidence type="ECO:0000313" key="5">
    <source>
        <dbReference type="Proteomes" id="UP000451471"/>
    </source>
</evidence>
<protein>
    <submittedName>
        <fullName evidence="4">Iron-containing alcohol dehydrogenase</fullName>
    </submittedName>
</protein>
<dbReference type="SUPFAM" id="SSF56796">
    <property type="entry name" value="Dehydroquinate synthase-like"/>
    <property type="match status" value="1"/>
</dbReference>
<dbReference type="PANTHER" id="PTHR11496:SF83">
    <property type="entry name" value="HYDROXYACID-OXOACID TRANSHYDROGENASE, MITOCHONDRIAL"/>
    <property type="match status" value="1"/>
</dbReference>
<organism evidence="4 5">
    <name type="scientific">Halomarina oriensis</name>
    <dbReference type="NCBI Taxonomy" id="671145"/>
    <lineage>
        <taxon>Archaea</taxon>
        <taxon>Methanobacteriati</taxon>
        <taxon>Methanobacteriota</taxon>
        <taxon>Stenosarchaea group</taxon>
        <taxon>Halobacteria</taxon>
        <taxon>Halobacteriales</taxon>
        <taxon>Natronomonadaceae</taxon>
        <taxon>Halomarina</taxon>
    </lineage>
</organism>
<dbReference type="GO" id="GO:0004022">
    <property type="term" value="F:alcohol dehydrogenase (NAD+) activity"/>
    <property type="evidence" value="ECO:0007669"/>
    <property type="project" value="TreeGrafter"/>
</dbReference>
<evidence type="ECO:0000313" key="4">
    <source>
        <dbReference type="EMBL" id="MWG36171.1"/>
    </source>
</evidence>
<dbReference type="InterPro" id="IPR056798">
    <property type="entry name" value="ADH_Fe_C"/>
</dbReference>
<dbReference type="Gene3D" id="3.40.50.1970">
    <property type="match status" value="1"/>
</dbReference>
<feature type="domain" description="Alcohol dehydrogenase iron-type/glycerol dehydrogenase GldA" evidence="2">
    <location>
        <begin position="15"/>
        <end position="190"/>
    </location>
</feature>
<feature type="domain" description="Fe-containing alcohol dehydrogenase-like C-terminal" evidence="3">
    <location>
        <begin position="205"/>
        <end position="395"/>
    </location>
</feature>
<evidence type="ECO:0000259" key="2">
    <source>
        <dbReference type="Pfam" id="PF00465"/>
    </source>
</evidence>